<dbReference type="SUPFAM" id="SSF50630">
    <property type="entry name" value="Acid proteases"/>
    <property type="match status" value="2"/>
</dbReference>
<dbReference type="Pfam" id="PF14541">
    <property type="entry name" value="TAXi_C"/>
    <property type="match status" value="1"/>
</dbReference>
<reference evidence="5 6" key="1">
    <citation type="journal article" date="2018" name="Science">
        <title>The opium poppy genome and morphinan production.</title>
        <authorList>
            <person name="Guo L."/>
            <person name="Winzer T."/>
            <person name="Yang X."/>
            <person name="Li Y."/>
            <person name="Ning Z."/>
            <person name="He Z."/>
            <person name="Teodor R."/>
            <person name="Lu Y."/>
            <person name="Bowser T.A."/>
            <person name="Graham I.A."/>
            <person name="Ye K."/>
        </authorList>
    </citation>
    <scope>NUCLEOTIDE SEQUENCE [LARGE SCALE GENOMIC DNA]</scope>
    <source>
        <strain evidence="6">cv. HN1</strain>
        <tissue evidence="5">Leaves</tissue>
    </source>
</reference>
<organism evidence="5 6">
    <name type="scientific">Papaver somniferum</name>
    <name type="common">Opium poppy</name>
    <dbReference type="NCBI Taxonomy" id="3469"/>
    <lineage>
        <taxon>Eukaryota</taxon>
        <taxon>Viridiplantae</taxon>
        <taxon>Streptophyta</taxon>
        <taxon>Embryophyta</taxon>
        <taxon>Tracheophyta</taxon>
        <taxon>Spermatophyta</taxon>
        <taxon>Magnoliopsida</taxon>
        <taxon>Ranunculales</taxon>
        <taxon>Papaveraceae</taxon>
        <taxon>Papaveroideae</taxon>
        <taxon>Papaver</taxon>
    </lineage>
</organism>
<keyword evidence="6" id="KW-1185">Reference proteome</keyword>
<feature type="active site" evidence="2">
    <location>
        <position position="448"/>
    </location>
</feature>
<evidence type="ECO:0000313" key="6">
    <source>
        <dbReference type="Proteomes" id="UP000316621"/>
    </source>
</evidence>
<dbReference type="InterPro" id="IPR032861">
    <property type="entry name" value="TAXi_N"/>
</dbReference>
<evidence type="ECO:0000313" key="5">
    <source>
        <dbReference type="EMBL" id="RZC47056.1"/>
    </source>
</evidence>
<keyword evidence="3" id="KW-0732">Signal</keyword>
<protein>
    <recommendedName>
        <fullName evidence="4">Peptidase A1 domain-containing protein</fullName>
    </recommendedName>
</protein>
<dbReference type="EMBL" id="CM010715">
    <property type="protein sequence ID" value="RZC47056.1"/>
    <property type="molecule type" value="Genomic_DNA"/>
</dbReference>
<dbReference type="InterPro" id="IPR033121">
    <property type="entry name" value="PEPTIDASE_A1"/>
</dbReference>
<dbReference type="GO" id="GO:0004190">
    <property type="term" value="F:aspartic-type endopeptidase activity"/>
    <property type="evidence" value="ECO:0007669"/>
    <property type="project" value="InterPro"/>
</dbReference>
<dbReference type="Gene3D" id="2.40.70.10">
    <property type="entry name" value="Acid Proteases"/>
    <property type="match status" value="3"/>
</dbReference>
<name>A0A4Y7IG69_PAPSO</name>
<feature type="active site" evidence="2">
    <location>
        <position position="219"/>
    </location>
</feature>
<dbReference type="InterPro" id="IPR001461">
    <property type="entry name" value="Aspartic_peptidase_A1"/>
</dbReference>
<evidence type="ECO:0000256" key="3">
    <source>
        <dbReference type="SAM" id="SignalP"/>
    </source>
</evidence>
<dbReference type="Gramene" id="RZC47056">
    <property type="protein sequence ID" value="RZC47056"/>
    <property type="gene ID" value="C5167_039997"/>
</dbReference>
<dbReference type="Proteomes" id="UP000316621">
    <property type="component" value="Chromosome 1"/>
</dbReference>
<comment type="similarity">
    <text evidence="1">Belongs to the peptidase A1 family.</text>
</comment>
<accession>A0A4Y7IG69</accession>
<feature type="chain" id="PRO_5021217751" description="Peptidase A1 domain-containing protein" evidence="3">
    <location>
        <begin position="25"/>
        <end position="588"/>
    </location>
</feature>
<evidence type="ECO:0000256" key="2">
    <source>
        <dbReference type="PIRSR" id="PIRSR601461-1"/>
    </source>
</evidence>
<evidence type="ECO:0000259" key="4">
    <source>
        <dbReference type="PROSITE" id="PS51767"/>
    </source>
</evidence>
<feature type="signal peptide" evidence="3">
    <location>
        <begin position="1"/>
        <end position="24"/>
    </location>
</feature>
<dbReference type="PANTHER" id="PTHR47965">
    <property type="entry name" value="ASPARTYL PROTEASE-RELATED"/>
    <property type="match status" value="1"/>
</dbReference>
<feature type="domain" description="Peptidase A1" evidence="4">
    <location>
        <begin position="201"/>
        <end position="581"/>
    </location>
</feature>
<proteinExistence type="inferred from homology"/>
<sequence>MASSFSSIHFLLVLLFISFSFSNAQTPTSTTSKNAGIMFALERDPLTLQYMIKINQGTPLAEVKLVVDLGGRLPWLSCHKGYNSSSLRPVSCKSPECSRAEGPVSRCVLCSGTAKTHNDSCRIYIRKPVTRSVAKGELISDLVSVAANPDSWGTPVSSPRRCAFGCATTGSILQDLLPPSTIPKRAGIIFDLERDPSTLQYMIKIKQGTPQSEVKLVVDLGGNLPWLSCHKGHNSSSYHPVSCSSPQCVLANKPTSTLELCNGTANNACSVYIINPVTLSHRKGELISDLVTVASNPDSQDTPVSSPRRCAFGCATTGSILNGLAKTSKGVAGLGRSSALSLVPQLAVAFRFSRIFALDLHDINTDVKSGETGGKIYFGGGPYIHYLFGFDDLKDRDLTYTPLLINPKSKEEYFIDVKSIKVHGITVPINKKLLSINKKTGIGGTKIDTRIPYTSMETSIYKAFTKAYIEWAESFNNANAELNDFLNITRVTPVAPFTTCFNSSTVPLVRMFQNNDPPGVAFIFPKSVWNISLFDMVRVNDGVDCVGFVDGGSKPKTSIVIGARQIGFLEFDISRSRLGFQQPNLREF</sequence>
<dbReference type="AlphaFoldDB" id="A0A4Y7IG69"/>
<dbReference type="PANTHER" id="PTHR47965:SF22">
    <property type="entry name" value="EUKARYOTIC ASPARTYL PROTEASE FAMILY PROTEIN"/>
    <property type="match status" value="1"/>
</dbReference>
<gene>
    <name evidence="5" type="ORF">C5167_039997</name>
</gene>
<dbReference type="InterPro" id="IPR021109">
    <property type="entry name" value="Peptidase_aspartic_dom_sf"/>
</dbReference>
<dbReference type="Pfam" id="PF14543">
    <property type="entry name" value="TAXi_N"/>
    <property type="match status" value="2"/>
</dbReference>
<dbReference type="PROSITE" id="PS51767">
    <property type="entry name" value="PEPTIDASE_A1"/>
    <property type="match status" value="1"/>
</dbReference>
<dbReference type="GO" id="GO:0006508">
    <property type="term" value="P:proteolysis"/>
    <property type="evidence" value="ECO:0007669"/>
    <property type="project" value="InterPro"/>
</dbReference>
<dbReference type="InterPro" id="IPR032799">
    <property type="entry name" value="TAXi_C"/>
</dbReference>
<evidence type="ECO:0000256" key="1">
    <source>
        <dbReference type="ARBA" id="ARBA00007447"/>
    </source>
</evidence>